<protein>
    <recommendedName>
        <fullName evidence="2">histidine kinase</fullName>
        <ecNumber evidence="2">2.7.13.3</ecNumber>
    </recommendedName>
</protein>
<dbReference type="InterPro" id="IPR036097">
    <property type="entry name" value="HisK_dim/P_sf"/>
</dbReference>
<dbReference type="GO" id="GO:0016036">
    <property type="term" value="P:cellular response to phosphate starvation"/>
    <property type="evidence" value="ECO:0007669"/>
    <property type="project" value="TreeGrafter"/>
</dbReference>
<dbReference type="PRINTS" id="PR00344">
    <property type="entry name" value="BCTRLSENSOR"/>
</dbReference>
<keyword evidence="6" id="KW-0902">Two-component regulatory system</keyword>
<feature type="transmembrane region" description="Helical" evidence="8">
    <location>
        <begin position="322"/>
        <end position="346"/>
    </location>
</feature>
<organism evidence="10 11">
    <name type="scientific">Acetobacteroides hydrogenigenes</name>
    <dbReference type="NCBI Taxonomy" id="979970"/>
    <lineage>
        <taxon>Bacteria</taxon>
        <taxon>Pseudomonadati</taxon>
        <taxon>Bacteroidota</taxon>
        <taxon>Bacteroidia</taxon>
        <taxon>Bacteroidales</taxon>
        <taxon>Rikenellaceae</taxon>
        <taxon>Acetobacteroides</taxon>
    </lineage>
</organism>
<dbReference type="Pfam" id="PF00512">
    <property type="entry name" value="HisKA"/>
    <property type="match status" value="1"/>
</dbReference>
<evidence type="ECO:0000256" key="3">
    <source>
        <dbReference type="ARBA" id="ARBA00022553"/>
    </source>
</evidence>
<evidence type="ECO:0000256" key="5">
    <source>
        <dbReference type="ARBA" id="ARBA00022777"/>
    </source>
</evidence>
<dbReference type="InterPro" id="IPR050351">
    <property type="entry name" value="BphY/WalK/GraS-like"/>
</dbReference>
<keyword evidence="11" id="KW-1185">Reference proteome</keyword>
<sequence>MKKKAIPSIAILLGAALVAIAVTQLYWLNNAYQIKEEQLNRSIVNAMRSTVNKIEDRYNVSKLLDTFDQRIYGTPSNEKDSKTGKSNNLMKQDIAYVDSLVKSVLKSSKFAYNDNQNRIIFRINTPEGMMENSIVIPDIQTLEQWQQNQYNQFNPQTPRLDTPKRKSKRKPSKVQQNPFENELMTPFEMQPSVSEEVSRKEAEQFLRTHIEQRSRRIENTIRQMILEFDTKNQPIEKRIKAELLDSTLKAELLVEGIDAPFEYAIVNDKHNQITSIRSKNYQADKQAGFRTPLFPYDIGSEPYTLLLQFDNPRSYILGSLNFMLVGSILLMAFILATFAATIATLLKQKRLTEIKSDFVNNVTHEFKTPIATINLAVDSIENEKVIKKEDAVKYFTGIIRDENRRMNRLVEQVLKMALVERAGLKQNPQTLDVHDVINAAIGHFELQIANKGGTIIKEFNANNPVVEADEMHMLNALVNLIDNAIKYSPTQPFVKICTFNTNNRINISVIDKGIGMKKDAQRHIFDKFYRHTDGNIHNIKGFGLGLAFVKSIVEAHNGRITVSSELGKGSRFDITIPQKNS</sequence>
<dbReference type="PANTHER" id="PTHR45453:SF1">
    <property type="entry name" value="PHOSPHATE REGULON SENSOR PROTEIN PHOR"/>
    <property type="match status" value="1"/>
</dbReference>
<keyword evidence="4" id="KW-0808">Transferase</keyword>
<reference evidence="10 11" key="1">
    <citation type="submission" date="2019-03" db="EMBL/GenBank/DDBJ databases">
        <title>Genomic Encyclopedia of Archaeal and Bacterial Type Strains, Phase II (KMG-II): from individual species to whole genera.</title>
        <authorList>
            <person name="Goeker M."/>
        </authorList>
    </citation>
    <scope>NUCLEOTIDE SEQUENCE [LARGE SCALE GENOMIC DNA]</scope>
    <source>
        <strain evidence="10 11">RL-C</strain>
    </source>
</reference>
<dbReference type="CDD" id="cd00075">
    <property type="entry name" value="HATPase"/>
    <property type="match status" value="1"/>
</dbReference>
<dbReference type="GO" id="GO:0005886">
    <property type="term" value="C:plasma membrane"/>
    <property type="evidence" value="ECO:0007669"/>
    <property type="project" value="TreeGrafter"/>
</dbReference>
<dbReference type="OrthoDB" id="1933776at2"/>
<gene>
    <name evidence="10" type="ORF">CLV25_10467</name>
</gene>
<dbReference type="EMBL" id="SLWB01000004">
    <property type="protein sequence ID" value="TCN70116.1"/>
    <property type="molecule type" value="Genomic_DNA"/>
</dbReference>
<dbReference type="Pfam" id="PF02518">
    <property type="entry name" value="HATPase_c"/>
    <property type="match status" value="1"/>
</dbReference>
<keyword evidence="8" id="KW-0812">Transmembrane</keyword>
<dbReference type="CDD" id="cd00082">
    <property type="entry name" value="HisKA"/>
    <property type="match status" value="1"/>
</dbReference>
<name>A0A4R2ERA8_9BACT</name>
<dbReference type="Gene3D" id="3.30.565.10">
    <property type="entry name" value="Histidine kinase-like ATPase, C-terminal domain"/>
    <property type="match status" value="1"/>
</dbReference>
<dbReference type="FunFam" id="3.30.565.10:FF:000006">
    <property type="entry name" value="Sensor histidine kinase WalK"/>
    <property type="match status" value="1"/>
</dbReference>
<keyword evidence="5 10" id="KW-0418">Kinase</keyword>
<evidence type="ECO:0000256" key="7">
    <source>
        <dbReference type="SAM" id="MobiDB-lite"/>
    </source>
</evidence>
<evidence type="ECO:0000256" key="6">
    <source>
        <dbReference type="ARBA" id="ARBA00023012"/>
    </source>
</evidence>
<dbReference type="SMART" id="SM00388">
    <property type="entry name" value="HisKA"/>
    <property type="match status" value="1"/>
</dbReference>
<dbReference type="GO" id="GO:0004721">
    <property type="term" value="F:phosphoprotein phosphatase activity"/>
    <property type="evidence" value="ECO:0007669"/>
    <property type="project" value="TreeGrafter"/>
</dbReference>
<dbReference type="AlphaFoldDB" id="A0A4R2ERA8"/>
<evidence type="ECO:0000259" key="9">
    <source>
        <dbReference type="PROSITE" id="PS50109"/>
    </source>
</evidence>
<evidence type="ECO:0000313" key="11">
    <source>
        <dbReference type="Proteomes" id="UP000294830"/>
    </source>
</evidence>
<dbReference type="InterPro" id="IPR005467">
    <property type="entry name" value="His_kinase_dom"/>
</dbReference>
<feature type="domain" description="Histidine kinase" evidence="9">
    <location>
        <begin position="361"/>
        <end position="580"/>
    </location>
</feature>
<feature type="region of interest" description="Disordered" evidence="7">
    <location>
        <begin position="151"/>
        <end position="180"/>
    </location>
</feature>
<dbReference type="Proteomes" id="UP000294830">
    <property type="component" value="Unassembled WGS sequence"/>
</dbReference>
<evidence type="ECO:0000256" key="8">
    <source>
        <dbReference type="SAM" id="Phobius"/>
    </source>
</evidence>
<dbReference type="EC" id="2.7.13.3" evidence="2"/>
<comment type="caution">
    <text evidence="10">The sequence shown here is derived from an EMBL/GenBank/DDBJ whole genome shotgun (WGS) entry which is preliminary data.</text>
</comment>
<dbReference type="InterPro" id="IPR003594">
    <property type="entry name" value="HATPase_dom"/>
</dbReference>
<dbReference type="SUPFAM" id="SSF55874">
    <property type="entry name" value="ATPase domain of HSP90 chaperone/DNA topoisomerase II/histidine kinase"/>
    <property type="match status" value="1"/>
</dbReference>
<dbReference type="InterPro" id="IPR004358">
    <property type="entry name" value="Sig_transdc_His_kin-like_C"/>
</dbReference>
<keyword evidence="8" id="KW-0472">Membrane</keyword>
<dbReference type="SMART" id="SM00387">
    <property type="entry name" value="HATPase_c"/>
    <property type="match status" value="1"/>
</dbReference>
<accession>A0A4R2ERA8</accession>
<dbReference type="RefSeq" id="WP_131838676.1">
    <property type="nucleotide sequence ID" value="NZ_SLWB01000004.1"/>
</dbReference>
<proteinExistence type="predicted"/>
<evidence type="ECO:0000256" key="1">
    <source>
        <dbReference type="ARBA" id="ARBA00000085"/>
    </source>
</evidence>
<dbReference type="PANTHER" id="PTHR45453">
    <property type="entry name" value="PHOSPHATE REGULON SENSOR PROTEIN PHOR"/>
    <property type="match status" value="1"/>
</dbReference>
<dbReference type="InterPro" id="IPR003661">
    <property type="entry name" value="HisK_dim/P_dom"/>
</dbReference>
<evidence type="ECO:0000256" key="4">
    <source>
        <dbReference type="ARBA" id="ARBA00022679"/>
    </source>
</evidence>
<dbReference type="GO" id="GO:0000155">
    <property type="term" value="F:phosphorelay sensor kinase activity"/>
    <property type="evidence" value="ECO:0007669"/>
    <property type="project" value="InterPro"/>
</dbReference>
<comment type="catalytic activity">
    <reaction evidence="1">
        <text>ATP + protein L-histidine = ADP + protein N-phospho-L-histidine.</text>
        <dbReference type="EC" id="2.7.13.3"/>
    </reaction>
</comment>
<dbReference type="SUPFAM" id="SSF47384">
    <property type="entry name" value="Homodimeric domain of signal transducing histidine kinase"/>
    <property type="match status" value="1"/>
</dbReference>
<dbReference type="Gene3D" id="1.10.287.130">
    <property type="match status" value="1"/>
</dbReference>
<evidence type="ECO:0000256" key="2">
    <source>
        <dbReference type="ARBA" id="ARBA00012438"/>
    </source>
</evidence>
<evidence type="ECO:0000313" key="10">
    <source>
        <dbReference type="EMBL" id="TCN70116.1"/>
    </source>
</evidence>
<dbReference type="InterPro" id="IPR036890">
    <property type="entry name" value="HATPase_C_sf"/>
</dbReference>
<keyword evidence="3" id="KW-0597">Phosphoprotein</keyword>
<dbReference type="PROSITE" id="PS50109">
    <property type="entry name" value="HIS_KIN"/>
    <property type="match status" value="1"/>
</dbReference>
<keyword evidence="8" id="KW-1133">Transmembrane helix</keyword>